<feature type="domain" description="GHMP kinase N-terminal" evidence="6">
    <location>
        <begin position="77"/>
        <end position="154"/>
    </location>
</feature>
<keyword evidence="2" id="KW-0547">Nucleotide-binding</keyword>
<dbReference type="Gene3D" id="3.30.230.120">
    <property type="match status" value="1"/>
</dbReference>
<dbReference type="SUPFAM" id="SSF54211">
    <property type="entry name" value="Ribosomal protein S5 domain 2-like"/>
    <property type="match status" value="1"/>
</dbReference>
<keyword evidence="1" id="KW-0808">Transferase</keyword>
<evidence type="ECO:0000256" key="1">
    <source>
        <dbReference type="ARBA" id="ARBA00022679"/>
    </source>
</evidence>
<dbReference type="PROSITE" id="PS00627">
    <property type="entry name" value="GHMP_KINASES_ATP"/>
    <property type="match status" value="1"/>
</dbReference>
<sequence>MIITQTPFRLSFAGGGTDLEAFYKHDFGAVFSVTLNHHIYVTVHRRFEDNFRVSYSKTEFSNTVSEIPHELVRESMLSASINQPLEVTTIADVPAGTGLGSSSTLTVGLLNAFRAVGGSISSCDKLAELACGIEIDTLGNPIGKQDQYAAAFGGMNYMRFNSDGSVRVDRIPCERDVIKHIESHSLMIYTDQQRSASEILEKQTQGTVDKLAVLTEMRDMAGEMKNIVSSGANMQDFGRLLDEGWRLKRSLGFGITNGLIDDWYEVAKKAGAIGGKLLGAGGGGFLYFIAPPERHERIITALGNPKTLPVSFDSQGSRVVFISD</sequence>
<dbReference type="InterPro" id="IPR006203">
    <property type="entry name" value="GHMP_knse_ATP-bd_CS"/>
</dbReference>
<organism evidence="8 9">
    <name type="scientific">SAR92 clade bacterium H455</name>
    <dbReference type="NCBI Taxonomy" id="2974818"/>
    <lineage>
        <taxon>Bacteria</taxon>
        <taxon>Pseudomonadati</taxon>
        <taxon>Pseudomonadota</taxon>
        <taxon>Gammaproteobacteria</taxon>
        <taxon>Cellvibrionales</taxon>
        <taxon>Porticoccaceae</taxon>
        <taxon>SAR92 clade</taxon>
    </lineage>
</organism>
<dbReference type="SUPFAM" id="SSF55060">
    <property type="entry name" value="GHMP Kinase, C-terminal domain"/>
    <property type="match status" value="1"/>
</dbReference>
<dbReference type="InterPro" id="IPR013750">
    <property type="entry name" value="GHMP_kinase_C_dom"/>
</dbReference>
<reference evidence="8" key="1">
    <citation type="submission" date="2022-08" db="EMBL/GenBank/DDBJ databases">
        <title>Catabolic pathway analysis in culturable SAR92 clade bacteria reveals their overlooked roles in DMSP degradation in coastal seas.</title>
        <authorList>
            <person name="He X."/>
            <person name="Zhang X."/>
            <person name="Zhang Y."/>
        </authorList>
    </citation>
    <scope>NUCLEOTIDE SEQUENCE</scope>
    <source>
        <strain evidence="8">H455</strain>
    </source>
</reference>
<comment type="similarity">
    <text evidence="5">Belongs to the GHMP kinase family.</text>
</comment>
<evidence type="ECO:0000256" key="2">
    <source>
        <dbReference type="ARBA" id="ARBA00022741"/>
    </source>
</evidence>
<evidence type="ECO:0008006" key="10">
    <source>
        <dbReference type="Google" id="ProtNLM"/>
    </source>
</evidence>
<dbReference type="EMBL" id="CP103416">
    <property type="protein sequence ID" value="UVW35653.1"/>
    <property type="molecule type" value="Genomic_DNA"/>
</dbReference>
<feature type="domain" description="GHMP kinase C-terminal" evidence="7">
    <location>
        <begin position="233"/>
        <end position="302"/>
    </location>
</feature>
<keyword evidence="9" id="KW-1185">Reference proteome</keyword>
<dbReference type="PANTHER" id="PTHR32463">
    <property type="entry name" value="L-FUCOSE KINASE"/>
    <property type="match status" value="1"/>
</dbReference>
<dbReference type="InterPro" id="IPR001174">
    <property type="entry name" value="HddA/FKP"/>
</dbReference>
<keyword evidence="3" id="KW-0418">Kinase</keyword>
<dbReference type="InterPro" id="IPR036554">
    <property type="entry name" value="GHMP_kinase_C_sf"/>
</dbReference>
<evidence type="ECO:0000313" key="9">
    <source>
        <dbReference type="Proteomes" id="UP001059934"/>
    </source>
</evidence>
<dbReference type="InterPro" id="IPR052203">
    <property type="entry name" value="GHMP_Kinase-Related"/>
</dbReference>
<proteinExistence type="inferred from homology"/>
<dbReference type="Pfam" id="PF08544">
    <property type="entry name" value="GHMP_kinases_C"/>
    <property type="match status" value="1"/>
</dbReference>
<dbReference type="PANTHER" id="PTHR32463:SF0">
    <property type="entry name" value="L-FUCOSE KINASE"/>
    <property type="match status" value="1"/>
</dbReference>
<evidence type="ECO:0000313" key="8">
    <source>
        <dbReference type="EMBL" id="UVW35653.1"/>
    </source>
</evidence>
<accession>A0ABY5TTL1</accession>
<evidence type="ECO:0000256" key="5">
    <source>
        <dbReference type="ARBA" id="ARBA00038121"/>
    </source>
</evidence>
<evidence type="ECO:0000256" key="4">
    <source>
        <dbReference type="ARBA" id="ARBA00022840"/>
    </source>
</evidence>
<dbReference type="InterPro" id="IPR006204">
    <property type="entry name" value="GHMP_kinase_N_dom"/>
</dbReference>
<name>A0ABY5TTL1_9GAMM</name>
<protein>
    <recommendedName>
        <fullName evidence="10">GHMP kinase</fullName>
    </recommendedName>
</protein>
<dbReference type="InterPro" id="IPR020568">
    <property type="entry name" value="Ribosomal_Su5_D2-typ_SF"/>
</dbReference>
<dbReference type="Pfam" id="PF00288">
    <property type="entry name" value="GHMP_kinases_N"/>
    <property type="match status" value="1"/>
</dbReference>
<gene>
    <name evidence="8" type="ORF">NYF23_03340</name>
</gene>
<evidence type="ECO:0000259" key="7">
    <source>
        <dbReference type="Pfam" id="PF08544"/>
    </source>
</evidence>
<evidence type="ECO:0000259" key="6">
    <source>
        <dbReference type="Pfam" id="PF00288"/>
    </source>
</evidence>
<dbReference type="InterPro" id="IPR014606">
    <property type="entry name" value="Heptose_7-P_kinase"/>
</dbReference>
<keyword evidence="4" id="KW-0067">ATP-binding</keyword>
<dbReference type="PRINTS" id="PR00960">
    <property type="entry name" value="LMBPPROTEIN"/>
</dbReference>
<dbReference type="PIRSF" id="PIRSF036406">
    <property type="entry name" value="Hept_kin"/>
    <property type="match status" value="1"/>
</dbReference>
<evidence type="ECO:0000256" key="3">
    <source>
        <dbReference type="ARBA" id="ARBA00022777"/>
    </source>
</evidence>
<dbReference type="Proteomes" id="UP001059934">
    <property type="component" value="Chromosome"/>
</dbReference>